<dbReference type="InterPro" id="IPR008971">
    <property type="entry name" value="HSP40/DnaJ_pept-bd"/>
</dbReference>
<dbReference type="PANTHER" id="PTHR43096">
    <property type="entry name" value="DNAJ HOMOLOG 1, MITOCHONDRIAL-RELATED"/>
    <property type="match status" value="1"/>
</dbReference>
<keyword evidence="1" id="KW-0143">Chaperone</keyword>
<proteinExistence type="predicted"/>
<dbReference type="EMBL" id="AMFJ01034199">
    <property type="protein sequence ID" value="EKD29963.1"/>
    <property type="molecule type" value="Genomic_DNA"/>
</dbReference>
<feature type="domain" description="J" evidence="3">
    <location>
        <begin position="5"/>
        <end position="70"/>
    </location>
</feature>
<feature type="compositionally biased region" description="Basic and acidic residues" evidence="2">
    <location>
        <begin position="126"/>
        <end position="142"/>
    </location>
</feature>
<dbReference type="InterPro" id="IPR002939">
    <property type="entry name" value="DnaJ_C"/>
</dbReference>
<gene>
    <name evidence="4" type="primary">dnaJ</name>
    <name evidence="4" type="ORF">ACD_78C00199G0005</name>
</gene>
<evidence type="ECO:0000256" key="2">
    <source>
        <dbReference type="SAM" id="MobiDB-lite"/>
    </source>
</evidence>
<dbReference type="PRINTS" id="PR00625">
    <property type="entry name" value="JDOMAIN"/>
</dbReference>
<dbReference type="Gene3D" id="2.60.260.20">
    <property type="entry name" value="Urease metallochaperone UreE, N-terminal domain"/>
    <property type="match status" value="1"/>
</dbReference>
<protein>
    <submittedName>
        <fullName evidence="4">Heat shock protein</fullName>
    </submittedName>
</protein>
<reference evidence="4" key="1">
    <citation type="journal article" date="2012" name="Science">
        <title>Fermentation, hydrogen, and sulfur metabolism in multiple uncultivated bacterial phyla.</title>
        <authorList>
            <person name="Wrighton K.C."/>
            <person name="Thomas B.C."/>
            <person name="Sharon I."/>
            <person name="Miller C.S."/>
            <person name="Castelle C.J."/>
            <person name="VerBerkmoes N.C."/>
            <person name="Wilkins M.J."/>
            <person name="Hettich R.L."/>
            <person name="Lipton M.S."/>
            <person name="Williams K.H."/>
            <person name="Long P.E."/>
            <person name="Banfield J.F."/>
        </authorList>
    </citation>
    <scope>NUCLEOTIDE SEQUENCE [LARGE SCALE GENOMIC DNA]</scope>
</reference>
<dbReference type="SUPFAM" id="SSF49493">
    <property type="entry name" value="HSP40/DnaJ peptide-binding domain"/>
    <property type="match status" value="1"/>
</dbReference>
<dbReference type="GO" id="GO:0042026">
    <property type="term" value="P:protein refolding"/>
    <property type="evidence" value="ECO:0007669"/>
    <property type="project" value="TreeGrafter"/>
</dbReference>
<dbReference type="CDD" id="cd06257">
    <property type="entry name" value="DnaJ"/>
    <property type="match status" value="1"/>
</dbReference>
<dbReference type="AlphaFoldDB" id="K1YCC1"/>
<evidence type="ECO:0000313" key="4">
    <source>
        <dbReference type="EMBL" id="EKD29963.1"/>
    </source>
</evidence>
<dbReference type="GO" id="GO:0005737">
    <property type="term" value="C:cytoplasm"/>
    <property type="evidence" value="ECO:0007669"/>
    <property type="project" value="TreeGrafter"/>
</dbReference>
<dbReference type="InterPro" id="IPR001623">
    <property type="entry name" value="DnaJ_domain"/>
</dbReference>
<dbReference type="GO" id="GO:0051082">
    <property type="term" value="F:unfolded protein binding"/>
    <property type="evidence" value="ECO:0007669"/>
    <property type="project" value="InterPro"/>
</dbReference>
<keyword evidence="4" id="KW-0346">Stress response</keyword>
<dbReference type="Pfam" id="PF01556">
    <property type="entry name" value="DnaJ_C"/>
    <property type="match status" value="1"/>
</dbReference>
<dbReference type="PROSITE" id="PS50076">
    <property type="entry name" value="DNAJ_2"/>
    <property type="match status" value="1"/>
</dbReference>
<comment type="caution">
    <text evidence="4">The sequence shown here is derived from an EMBL/GenBank/DDBJ whole genome shotgun (WGS) entry which is preliminary data.</text>
</comment>
<sequence length="230" mass="25701">MANKDPYSVLGVSKSATQDEIKKAYRKLAMQYHPDKNKGDKKAEEKFKEMSAAYEIVGDAKKRKEYDTFGSAGEWFRSSSWGGQGFGGYEDIFSQFGRGRSGGSQNFEFDLGDLFGGGQRQKGRTSSREDSSHIPKTEPEKPSLDVVKTVEVPIFDLILGMKLDVETVYGKHLTLTVPAGTKPGTKFRIKEKGRQSEGQTGDMYVIIEGKMPKEIPDNIRKLLENIKDQI</sequence>
<dbReference type="SMART" id="SM00271">
    <property type="entry name" value="DnaJ"/>
    <property type="match status" value="1"/>
</dbReference>
<dbReference type="InterPro" id="IPR036869">
    <property type="entry name" value="J_dom_sf"/>
</dbReference>
<evidence type="ECO:0000259" key="3">
    <source>
        <dbReference type="PROSITE" id="PS50076"/>
    </source>
</evidence>
<organism evidence="4">
    <name type="scientific">uncultured bacterium</name>
    <name type="common">gcode 4</name>
    <dbReference type="NCBI Taxonomy" id="1234023"/>
    <lineage>
        <taxon>Bacteria</taxon>
        <taxon>environmental samples</taxon>
    </lineage>
</organism>
<dbReference type="Gene3D" id="1.10.287.110">
    <property type="entry name" value="DnaJ domain"/>
    <property type="match status" value="1"/>
</dbReference>
<accession>K1YCC1</accession>
<dbReference type="SUPFAM" id="SSF46565">
    <property type="entry name" value="Chaperone J-domain"/>
    <property type="match status" value="1"/>
</dbReference>
<evidence type="ECO:0000256" key="1">
    <source>
        <dbReference type="ARBA" id="ARBA00023186"/>
    </source>
</evidence>
<name>K1YCC1_9BACT</name>
<dbReference type="PANTHER" id="PTHR43096:SF52">
    <property type="entry name" value="DNAJ HOMOLOG 1, MITOCHONDRIAL-RELATED"/>
    <property type="match status" value="1"/>
</dbReference>
<dbReference type="Pfam" id="PF00226">
    <property type="entry name" value="DnaJ"/>
    <property type="match status" value="1"/>
</dbReference>
<feature type="region of interest" description="Disordered" evidence="2">
    <location>
        <begin position="115"/>
        <end position="142"/>
    </location>
</feature>